<dbReference type="NCBIfam" id="TIGR02492">
    <property type="entry name" value="flgK_ends"/>
    <property type="match status" value="1"/>
</dbReference>
<evidence type="ECO:0000256" key="1">
    <source>
        <dbReference type="ARBA" id="ARBA00004365"/>
    </source>
</evidence>
<protein>
    <recommendedName>
        <fullName evidence="4">Flagellar hook-associated protein 1</fullName>
    </recommendedName>
</protein>
<keyword evidence="9" id="KW-0966">Cell projection</keyword>
<keyword evidence="9" id="KW-0969">Cilium</keyword>
<dbReference type="STRING" id="1867956.BJF95_11890"/>
<gene>
    <name evidence="9" type="ORF">BJF95_11890</name>
</gene>
<keyword evidence="5" id="KW-0964">Secreted</keyword>
<dbReference type="SUPFAM" id="SSF64518">
    <property type="entry name" value="Phase 1 flagellin"/>
    <property type="match status" value="1"/>
</dbReference>
<dbReference type="EMBL" id="MKIM01000024">
    <property type="protein sequence ID" value="OLP45806.1"/>
    <property type="molecule type" value="Genomic_DNA"/>
</dbReference>
<comment type="similarity">
    <text evidence="3">Belongs to the flagella basal body rod proteins family.</text>
</comment>
<comment type="subcellular location">
    <subcellularLocation>
        <location evidence="1">Bacterial flagellum</location>
    </subcellularLocation>
    <subcellularLocation>
        <location evidence="2">Secreted</location>
    </subcellularLocation>
</comment>
<dbReference type="AlphaFoldDB" id="A0A1Q8ZUS4"/>
<feature type="domain" description="Flagellar basal-body/hook protein C-terminal" evidence="7">
    <location>
        <begin position="441"/>
        <end position="481"/>
    </location>
</feature>
<evidence type="ECO:0000259" key="7">
    <source>
        <dbReference type="Pfam" id="PF06429"/>
    </source>
</evidence>
<feature type="domain" description="Flagellar hook-associated protein FlgK helical" evidence="8">
    <location>
        <begin position="84"/>
        <end position="304"/>
    </location>
</feature>
<dbReference type="Pfam" id="PF06429">
    <property type="entry name" value="Flg_bbr_C"/>
    <property type="match status" value="1"/>
</dbReference>
<comment type="caution">
    <text evidence="9">The sequence shown here is derived from an EMBL/GenBank/DDBJ whole genome shotgun (WGS) entry which is preliminary data.</text>
</comment>
<keyword evidence="6" id="KW-0975">Bacterial flagellum</keyword>
<name>A0A1Q8ZUS4_9HYPH</name>
<evidence type="ECO:0000256" key="5">
    <source>
        <dbReference type="ARBA" id="ARBA00022525"/>
    </source>
</evidence>
<keyword evidence="10" id="KW-1185">Reference proteome</keyword>
<evidence type="ECO:0000259" key="8">
    <source>
        <dbReference type="Pfam" id="PF22638"/>
    </source>
</evidence>
<dbReference type="PANTHER" id="PTHR30033">
    <property type="entry name" value="FLAGELLAR HOOK-ASSOCIATED PROTEIN 1"/>
    <property type="match status" value="1"/>
</dbReference>
<evidence type="ECO:0000313" key="10">
    <source>
        <dbReference type="Proteomes" id="UP000186894"/>
    </source>
</evidence>
<dbReference type="InterPro" id="IPR002371">
    <property type="entry name" value="FlgK"/>
</dbReference>
<organism evidence="9 10">
    <name type="scientific">Rhizobium oryziradicis</name>
    <dbReference type="NCBI Taxonomy" id="1867956"/>
    <lineage>
        <taxon>Bacteria</taxon>
        <taxon>Pseudomonadati</taxon>
        <taxon>Pseudomonadota</taxon>
        <taxon>Alphaproteobacteria</taxon>
        <taxon>Hyphomicrobiales</taxon>
        <taxon>Rhizobiaceae</taxon>
        <taxon>Rhizobium/Agrobacterium group</taxon>
        <taxon>Rhizobium</taxon>
    </lineage>
</organism>
<reference evidence="9 10" key="1">
    <citation type="submission" date="2016-09" db="EMBL/GenBank/DDBJ databases">
        <title>Rhizobium oryziradicis sp. nov., isolated from the root of rice.</title>
        <authorList>
            <person name="Zhao J."/>
            <person name="Zhang X."/>
        </authorList>
    </citation>
    <scope>NUCLEOTIDE SEQUENCE [LARGE SCALE GENOMIC DNA]</scope>
    <source>
        <strain evidence="9 10">N19</strain>
    </source>
</reference>
<dbReference type="InterPro" id="IPR010930">
    <property type="entry name" value="Flg_bb/hook_C_dom"/>
</dbReference>
<evidence type="ECO:0000313" key="9">
    <source>
        <dbReference type="EMBL" id="OLP45806.1"/>
    </source>
</evidence>
<dbReference type="Proteomes" id="UP000186894">
    <property type="component" value="Unassembled WGS sequence"/>
</dbReference>
<dbReference type="GO" id="GO:0009424">
    <property type="term" value="C:bacterial-type flagellum hook"/>
    <property type="evidence" value="ECO:0007669"/>
    <property type="project" value="InterPro"/>
</dbReference>
<keyword evidence="9" id="KW-0282">Flagellum</keyword>
<proteinExistence type="inferred from homology"/>
<dbReference type="GO" id="GO:0005198">
    <property type="term" value="F:structural molecule activity"/>
    <property type="evidence" value="ECO:0007669"/>
    <property type="project" value="InterPro"/>
</dbReference>
<dbReference type="RefSeq" id="WP_075638810.1">
    <property type="nucleotide sequence ID" value="NZ_MKIM01000024.1"/>
</dbReference>
<dbReference type="GO" id="GO:0044780">
    <property type="term" value="P:bacterial-type flagellum assembly"/>
    <property type="evidence" value="ECO:0007669"/>
    <property type="project" value="InterPro"/>
</dbReference>
<dbReference type="InterPro" id="IPR053927">
    <property type="entry name" value="FlgK_helical"/>
</dbReference>
<dbReference type="GO" id="GO:0005576">
    <property type="term" value="C:extracellular region"/>
    <property type="evidence" value="ECO:0007669"/>
    <property type="project" value="UniProtKB-SubCell"/>
</dbReference>
<dbReference type="OrthoDB" id="7181295at2"/>
<accession>A0A1Q8ZUS4</accession>
<evidence type="ECO:0000256" key="2">
    <source>
        <dbReference type="ARBA" id="ARBA00004613"/>
    </source>
</evidence>
<evidence type="ECO:0000256" key="3">
    <source>
        <dbReference type="ARBA" id="ARBA00009677"/>
    </source>
</evidence>
<sequence length="484" mass="51007">MTLSSTMNTAKGILSNTSTQSQVVSKNISNSQTVGYVKRDAVTVVNATGGSTVNIIRAEDVVLQKQMLTGQSVAEGQSTLNKGLDQLKSLLGGNNYDLAPSTYISKLQTALQSYAAQPSETTLAQTAVSAAQDLANSITATSQGIAKVRVQADTDIKTGVDNLNDLLSQFMTVNEAVIKAKAAGEDPNDALDRRDKLVSDISKIVGVSKSERANGDMALYTNEGTVLFDKLPRAVTFDPRGSYGAGIAGNSVYIDGVPLKAGVGGNTSAQGSLAANLQIRDTIAPQFEQQLDETSRSLISMFSEKEKATGNNPLPGLFTWQNGTTPASGTLQPGISETFAVNAAYVKEKGGDPVKLRDGGVNGGLYKWNSDNTASYSTLLNGYVAAFDTKVGFDATVGLENSATVGEYASSSIGWLEAYRSTADSANETKSALSQRATEAYQNKTGVNLDEELSKMLDIEQSYKASTKLISTVDEMLKSLLGIA</sequence>
<dbReference type="PANTHER" id="PTHR30033:SF1">
    <property type="entry name" value="FLAGELLAR HOOK-ASSOCIATED PROTEIN 1"/>
    <property type="match status" value="1"/>
</dbReference>
<evidence type="ECO:0000256" key="4">
    <source>
        <dbReference type="ARBA" id="ARBA00016244"/>
    </source>
</evidence>
<dbReference type="Pfam" id="PF22638">
    <property type="entry name" value="FlgK_D1"/>
    <property type="match status" value="1"/>
</dbReference>
<evidence type="ECO:0000256" key="6">
    <source>
        <dbReference type="ARBA" id="ARBA00023143"/>
    </source>
</evidence>